<evidence type="ECO:0000256" key="1">
    <source>
        <dbReference type="SAM" id="SignalP"/>
    </source>
</evidence>
<evidence type="ECO:0008006" key="4">
    <source>
        <dbReference type="Google" id="ProtNLM"/>
    </source>
</evidence>
<protein>
    <recommendedName>
        <fullName evidence="4">Ommochrome-binding protein</fullName>
    </recommendedName>
</protein>
<evidence type="ECO:0000313" key="2">
    <source>
        <dbReference type="EMBL" id="KAG6442400.1"/>
    </source>
</evidence>
<reference evidence="2" key="2">
    <citation type="submission" date="2020-12" db="EMBL/GenBank/DDBJ databases">
        <authorList>
            <person name="Kanost M."/>
        </authorList>
    </citation>
    <scope>NUCLEOTIDE SEQUENCE</scope>
</reference>
<proteinExistence type="predicted"/>
<comment type="caution">
    <text evidence="2">The sequence shown here is derived from an EMBL/GenBank/DDBJ whole genome shotgun (WGS) entry which is preliminary data.</text>
</comment>
<evidence type="ECO:0000313" key="3">
    <source>
        <dbReference type="Proteomes" id="UP000791440"/>
    </source>
</evidence>
<dbReference type="SUPFAM" id="SSF63829">
    <property type="entry name" value="Calcium-dependent phosphotriesterase"/>
    <property type="match status" value="1"/>
</dbReference>
<keyword evidence="3" id="KW-1185">Reference proteome</keyword>
<dbReference type="EMBL" id="JH668292">
    <property type="protein sequence ID" value="KAG6442402.1"/>
    <property type="molecule type" value="Genomic_DNA"/>
</dbReference>
<dbReference type="InterPro" id="IPR015943">
    <property type="entry name" value="WD40/YVTN_repeat-like_dom_sf"/>
</dbReference>
<reference evidence="2" key="1">
    <citation type="journal article" date="2016" name="Insect Biochem. Mol. Biol.">
        <title>Multifaceted biological insights from a draft genome sequence of the tobacco hornworm moth, Manduca sexta.</title>
        <authorList>
            <person name="Kanost M.R."/>
            <person name="Arrese E.L."/>
            <person name="Cao X."/>
            <person name="Chen Y.R."/>
            <person name="Chellapilla S."/>
            <person name="Goldsmith M.R."/>
            <person name="Grosse-Wilde E."/>
            <person name="Heckel D.G."/>
            <person name="Herndon N."/>
            <person name="Jiang H."/>
            <person name="Papanicolaou A."/>
            <person name="Qu J."/>
            <person name="Soulages J.L."/>
            <person name="Vogel H."/>
            <person name="Walters J."/>
            <person name="Waterhouse R.M."/>
            <person name="Ahn S.J."/>
            <person name="Almeida F.C."/>
            <person name="An C."/>
            <person name="Aqrawi P."/>
            <person name="Bretschneider A."/>
            <person name="Bryant W.B."/>
            <person name="Bucks S."/>
            <person name="Chao H."/>
            <person name="Chevignon G."/>
            <person name="Christen J.M."/>
            <person name="Clarke D.F."/>
            <person name="Dittmer N.T."/>
            <person name="Ferguson L.C.F."/>
            <person name="Garavelou S."/>
            <person name="Gordon K.H.J."/>
            <person name="Gunaratna R.T."/>
            <person name="Han Y."/>
            <person name="Hauser F."/>
            <person name="He Y."/>
            <person name="Heidel-Fischer H."/>
            <person name="Hirsh A."/>
            <person name="Hu Y."/>
            <person name="Jiang H."/>
            <person name="Kalra D."/>
            <person name="Klinner C."/>
            <person name="Konig C."/>
            <person name="Kovar C."/>
            <person name="Kroll A.R."/>
            <person name="Kuwar S.S."/>
            <person name="Lee S.L."/>
            <person name="Lehman R."/>
            <person name="Li K."/>
            <person name="Li Z."/>
            <person name="Liang H."/>
            <person name="Lovelace S."/>
            <person name="Lu Z."/>
            <person name="Mansfield J.H."/>
            <person name="McCulloch K.J."/>
            <person name="Mathew T."/>
            <person name="Morton B."/>
            <person name="Muzny D.M."/>
            <person name="Neunemann D."/>
            <person name="Ongeri F."/>
            <person name="Pauchet Y."/>
            <person name="Pu L.L."/>
            <person name="Pyrousis I."/>
            <person name="Rao X.J."/>
            <person name="Redding A."/>
            <person name="Roesel C."/>
            <person name="Sanchez-Gracia A."/>
            <person name="Schaack S."/>
            <person name="Shukla A."/>
            <person name="Tetreau G."/>
            <person name="Wang Y."/>
            <person name="Xiong G.H."/>
            <person name="Traut W."/>
            <person name="Walsh T.K."/>
            <person name="Worley K.C."/>
            <person name="Wu D."/>
            <person name="Wu W."/>
            <person name="Wu Y.Q."/>
            <person name="Zhang X."/>
            <person name="Zou Z."/>
            <person name="Zucker H."/>
            <person name="Briscoe A.D."/>
            <person name="Burmester T."/>
            <person name="Clem R.J."/>
            <person name="Feyereisen R."/>
            <person name="Grimmelikhuijzen C.J.P."/>
            <person name="Hamodrakas S.J."/>
            <person name="Hansson B.S."/>
            <person name="Huguet E."/>
            <person name="Jermiin L.S."/>
            <person name="Lan Q."/>
            <person name="Lehman H.K."/>
            <person name="Lorenzen M."/>
            <person name="Merzendorfer H."/>
            <person name="Michalopoulos I."/>
            <person name="Morton D.B."/>
            <person name="Muthukrishnan S."/>
            <person name="Oakeshott J.G."/>
            <person name="Palmer W."/>
            <person name="Park Y."/>
            <person name="Passarelli A.L."/>
            <person name="Rozas J."/>
            <person name="Schwartz L.M."/>
            <person name="Smith W."/>
            <person name="Southgate A."/>
            <person name="Vilcinskas A."/>
            <person name="Vogt R."/>
            <person name="Wang P."/>
            <person name="Werren J."/>
            <person name="Yu X.Q."/>
            <person name="Zhou J.J."/>
            <person name="Brown S.J."/>
            <person name="Scherer S.E."/>
            <person name="Richards S."/>
            <person name="Blissard G.W."/>
        </authorList>
    </citation>
    <scope>NUCLEOTIDE SEQUENCE</scope>
</reference>
<dbReference type="EMBL" id="JH668292">
    <property type="protein sequence ID" value="KAG6442401.1"/>
    <property type="molecule type" value="Genomic_DNA"/>
</dbReference>
<feature type="chain" id="PRO_5038324607" description="Ommochrome-binding protein" evidence="1">
    <location>
        <begin position="19"/>
        <end position="274"/>
    </location>
</feature>
<dbReference type="Gene3D" id="2.130.10.10">
    <property type="entry name" value="YVTN repeat-like/Quinoprotein amine dehydrogenase"/>
    <property type="match status" value="1"/>
</dbReference>
<keyword evidence="1" id="KW-0732">Signal</keyword>
<dbReference type="AlphaFoldDB" id="A0A922CCZ7"/>
<name>A0A922CCZ7_MANSE</name>
<accession>A0A922CCZ7</accession>
<feature type="signal peptide" evidence="1">
    <location>
        <begin position="1"/>
        <end position="18"/>
    </location>
</feature>
<organism evidence="2 3">
    <name type="scientific">Manduca sexta</name>
    <name type="common">Tobacco hawkmoth</name>
    <name type="synonym">Tobacco hornworm</name>
    <dbReference type="NCBI Taxonomy" id="7130"/>
    <lineage>
        <taxon>Eukaryota</taxon>
        <taxon>Metazoa</taxon>
        <taxon>Ecdysozoa</taxon>
        <taxon>Arthropoda</taxon>
        <taxon>Hexapoda</taxon>
        <taxon>Insecta</taxon>
        <taxon>Pterygota</taxon>
        <taxon>Neoptera</taxon>
        <taxon>Endopterygota</taxon>
        <taxon>Lepidoptera</taxon>
        <taxon>Glossata</taxon>
        <taxon>Ditrysia</taxon>
        <taxon>Bombycoidea</taxon>
        <taxon>Sphingidae</taxon>
        <taxon>Sphinginae</taxon>
        <taxon>Sphingini</taxon>
        <taxon>Manduca</taxon>
    </lineage>
</organism>
<gene>
    <name evidence="2" type="ORF">O3G_MSEX002306</name>
</gene>
<dbReference type="EMBL" id="JH668292">
    <property type="protein sequence ID" value="KAG6442400.1"/>
    <property type="molecule type" value="Genomic_DNA"/>
</dbReference>
<dbReference type="Proteomes" id="UP000791440">
    <property type="component" value="Unassembled WGS sequence"/>
</dbReference>
<sequence length="274" mass="30583">MKLLILAICALHVNQMMASKDCVVVNGKNYGKEVLKDNIHQAYQLSFDPQQNTLFFSYSDEVDSKTVLKMGYLNLATKSFGEISGVKDGMATAVDTTNHIVYLGGKDGIYTYDYATKSVKNLGVTSLSIWQMFYCPIHGLFFTTSDEKPYVFKDGQVKQIVEASSSKTRVIAVGEHHDVFFANSSGIFLFNHHTNKVIDLGDYNVNAFTKDSKGKLYFSSPVGFYAVNEADRKMNKLISETGEDSIWGAAFDKDDNIVYSNEDNIVKLVPKDKC</sequence>